<evidence type="ECO:0000313" key="2">
    <source>
        <dbReference type="Proteomes" id="UP001314170"/>
    </source>
</evidence>
<proteinExistence type="predicted"/>
<reference evidence="1 2" key="1">
    <citation type="submission" date="2024-01" db="EMBL/GenBank/DDBJ databases">
        <authorList>
            <person name="Waweru B."/>
        </authorList>
    </citation>
    <scope>NUCLEOTIDE SEQUENCE [LARGE SCALE GENOMIC DNA]</scope>
</reference>
<name>A0AAV1RDV6_9ROSI</name>
<dbReference type="PANTHER" id="PTHR43349">
    <property type="entry name" value="PINORESINOL REDUCTASE-RELATED"/>
    <property type="match status" value="1"/>
</dbReference>
<accession>A0AAV1RDV6</accession>
<dbReference type="GO" id="GO:0003824">
    <property type="term" value="F:catalytic activity"/>
    <property type="evidence" value="ECO:0007669"/>
    <property type="project" value="UniProtKB-ARBA"/>
</dbReference>
<organism evidence="1 2">
    <name type="scientific">Dovyalis caffra</name>
    <dbReference type="NCBI Taxonomy" id="77055"/>
    <lineage>
        <taxon>Eukaryota</taxon>
        <taxon>Viridiplantae</taxon>
        <taxon>Streptophyta</taxon>
        <taxon>Embryophyta</taxon>
        <taxon>Tracheophyta</taxon>
        <taxon>Spermatophyta</taxon>
        <taxon>Magnoliopsida</taxon>
        <taxon>eudicotyledons</taxon>
        <taxon>Gunneridae</taxon>
        <taxon>Pentapetalae</taxon>
        <taxon>rosids</taxon>
        <taxon>fabids</taxon>
        <taxon>Malpighiales</taxon>
        <taxon>Salicaceae</taxon>
        <taxon>Flacourtieae</taxon>
        <taxon>Dovyalis</taxon>
    </lineage>
</organism>
<comment type="caution">
    <text evidence="1">The sequence shown here is derived from an EMBL/GenBank/DDBJ whole genome shotgun (WGS) entry which is preliminary data.</text>
</comment>
<dbReference type="EMBL" id="CAWUPB010000950">
    <property type="protein sequence ID" value="CAK7334115.1"/>
    <property type="molecule type" value="Genomic_DNA"/>
</dbReference>
<dbReference type="InterPro" id="IPR050608">
    <property type="entry name" value="NmrA-type/Isoflavone_red_sf"/>
</dbReference>
<keyword evidence="2" id="KW-1185">Reference proteome</keyword>
<dbReference type="Gene3D" id="3.90.25.10">
    <property type="entry name" value="UDP-galactose 4-epimerase, domain 1"/>
    <property type="match status" value="2"/>
</dbReference>
<protein>
    <submittedName>
        <fullName evidence="1">Uncharacterized protein</fullName>
    </submittedName>
</protein>
<dbReference type="AlphaFoldDB" id="A0AAV1RDV6"/>
<gene>
    <name evidence="1" type="ORF">DCAF_LOCUS9754</name>
</gene>
<sequence>MSILHNIFIKGDQMSFELTAEDLEASKLYPDYKYTSVDSLLDMCLVSEQKSDLIGLASADMATNLLLDHVALPFPENILVSIPHNIFIKGDHMSFELIVEDLEASKLYPDYKYTSVDSLLDICLVNPPNCHQISSILMKRALLIERYVQWLKLKSKPITQQGSLDMARVDWAPTKPEQIKRPLQSSTIPKTYSLPLRGSSPLARTHLAVSILPFLCIRSNDV</sequence>
<dbReference type="PANTHER" id="PTHR43349:SF43">
    <property type="entry name" value="ISOEUGENOL SYNTHASE 1-LIKE"/>
    <property type="match status" value="1"/>
</dbReference>
<dbReference type="Proteomes" id="UP001314170">
    <property type="component" value="Unassembled WGS sequence"/>
</dbReference>
<evidence type="ECO:0000313" key="1">
    <source>
        <dbReference type="EMBL" id="CAK7334115.1"/>
    </source>
</evidence>